<name>A0A6J6M1A5_9ZZZZ</name>
<proteinExistence type="predicted"/>
<accession>A0A6J6M1A5</accession>
<reference evidence="1" key="1">
    <citation type="submission" date="2020-05" db="EMBL/GenBank/DDBJ databases">
        <authorList>
            <person name="Chiriac C."/>
            <person name="Salcher M."/>
            <person name="Ghai R."/>
            <person name="Kavagutti S V."/>
        </authorList>
    </citation>
    <scope>NUCLEOTIDE SEQUENCE</scope>
</reference>
<dbReference type="EMBL" id="CAEZWJ010000118">
    <property type="protein sequence ID" value="CAB4667900.1"/>
    <property type="molecule type" value="Genomic_DNA"/>
</dbReference>
<protein>
    <submittedName>
        <fullName evidence="1">Unannotated protein</fullName>
    </submittedName>
</protein>
<dbReference type="AlphaFoldDB" id="A0A6J6M1A5"/>
<sequence>MPTLATHVGAAMSSIITDHNASNVPIITKSASPMMIAPSSGRMRNKSNATFCVGASSTAVSATCSCEIPMNVKINRTVMIRKGAARPNASAVTAEITGPNANPPTPALTDNPRLRPMLSGFAKMMMRRIAGSELPLPRPVRNRPSNKMGNEPPKAIVRQPMISTDMPKRTSFLAWPLSANGAIKTLAMKPVMKPAATRNPSFDSEMEYASR</sequence>
<gene>
    <name evidence="1" type="ORF">UFOPK2214_01624</name>
</gene>
<organism evidence="1">
    <name type="scientific">freshwater metagenome</name>
    <dbReference type="NCBI Taxonomy" id="449393"/>
    <lineage>
        <taxon>unclassified sequences</taxon>
        <taxon>metagenomes</taxon>
        <taxon>ecological metagenomes</taxon>
    </lineage>
</organism>
<evidence type="ECO:0000313" key="1">
    <source>
        <dbReference type="EMBL" id="CAB4667900.1"/>
    </source>
</evidence>